<dbReference type="InterPro" id="IPR050611">
    <property type="entry name" value="ABCF"/>
</dbReference>
<dbReference type="PROSITE" id="PS00211">
    <property type="entry name" value="ABC_TRANSPORTER_1"/>
    <property type="match status" value="1"/>
</dbReference>
<keyword evidence="4" id="KW-0175">Coiled coil</keyword>
<dbReference type="Proteomes" id="UP000670475">
    <property type="component" value="Unassembled WGS sequence"/>
</dbReference>
<evidence type="ECO:0000256" key="4">
    <source>
        <dbReference type="SAM" id="Coils"/>
    </source>
</evidence>
<dbReference type="Gene3D" id="3.40.50.300">
    <property type="entry name" value="P-loop containing nucleotide triphosphate hydrolases"/>
    <property type="match status" value="2"/>
</dbReference>
<dbReference type="InterPro" id="IPR003439">
    <property type="entry name" value="ABC_transporter-like_ATP-bd"/>
</dbReference>
<reference evidence="7" key="1">
    <citation type="submission" date="2021-03" db="EMBL/GenBank/DDBJ databases">
        <title>Whole genome sequence of Streptomyces bomunensis MMS17-BM035.</title>
        <authorList>
            <person name="Lee J.H."/>
        </authorList>
    </citation>
    <scope>NUCLEOTIDE SEQUENCE</scope>
    <source>
        <strain evidence="7">MMS17-BM035</strain>
    </source>
</reference>
<feature type="domain" description="ABC transporter" evidence="6">
    <location>
        <begin position="1"/>
        <end position="264"/>
    </location>
</feature>
<dbReference type="GO" id="GO:0005524">
    <property type="term" value="F:ATP binding"/>
    <property type="evidence" value="ECO:0007669"/>
    <property type="project" value="UniProtKB-KW"/>
</dbReference>
<dbReference type="SMART" id="SM00382">
    <property type="entry name" value="AAA"/>
    <property type="match status" value="2"/>
</dbReference>
<dbReference type="InterPro" id="IPR027417">
    <property type="entry name" value="P-loop_NTPase"/>
</dbReference>
<gene>
    <name evidence="7" type="ORF">JFN87_18660</name>
</gene>
<evidence type="ECO:0000256" key="5">
    <source>
        <dbReference type="SAM" id="MobiDB-lite"/>
    </source>
</evidence>
<feature type="coiled-coil region" evidence="4">
    <location>
        <begin position="246"/>
        <end position="273"/>
    </location>
</feature>
<evidence type="ECO:0000313" key="7">
    <source>
        <dbReference type="EMBL" id="MBP0459510.1"/>
    </source>
</evidence>
<feature type="domain" description="ABC transporter" evidence="6">
    <location>
        <begin position="350"/>
        <end position="545"/>
    </location>
</feature>
<dbReference type="PROSITE" id="PS50893">
    <property type="entry name" value="ABC_TRANSPORTER_2"/>
    <property type="match status" value="2"/>
</dbReference>
<organism evidence="7 8">
    <name type="scientific">Streptomyces montanisoli</name>
    <dbReference type="NCBI Taxonomy" id="2798581"/>
    <lineage>
        <taxon>Bacteria</taxon>
        <taxon>Bacillati</taxon>
        <taxon>Actinomycetota</taxon>
        <taxon>Actinomycetes</taxon>
        <taxon>Kitasatosporales</taxon>
        <taxon>Streptomycetaceae</taxon>
        <taxon>Streptomyces</taxon>
    </lineage>
</organism>
<dbReference type="FunFam" id="3.40.50.300:FF:001320">
    <property type="entry name" value="Heme ABC transporter ATP-binding protein"/>
    <property type="match status" value="1"/>
</dbReference>
<dbReference type="FunFam" id="3.40.50.300:FF:001807">
    <property type="entry name" value="ABC transporter ATP-binding protein"/>
    <property type="match status" value="1"/>
</dbReference>
<protein>
    <submittedName>
        <fullName evidence="7">ABC-F family ATP-binding cassette domain-containing protein</fullName>
    </submittedName>
</protein>
<dbReference type="CDD" id="cd03221">
    <property type="entry name" value="ABCF_EF-3"/>
    <property type="match status" value="2"/>
</dbReference>
<sequence>MTATLVAKALSAGHGGRSLFTGLDLVVAPGDVIGLVGANGAGKSTLLRLLAGLDTPEEGALSLSPPTATVGHLPQEPERRHGESVRAFLARRTGVAEAQRDLDAATAALVEAAPGADDAYAAGLERWLALGGADLDERAEEVAASLGLTIGLDQPMTTLSGGQAARASLASLLLSRYDVFLLDEPTNDLDLDGLERLEAFVRGLRAGTVLVSHDREFLARTATKVLELDLAQQRTALYGGGYEAYLEERETARRHAREEYEEYADRRGALESRAHTQRAWMEKGVKNARRKSTDNDKIGRKFRAESTEKQAAKARQTERLIERLDVVEEPRKEWQLRMEIAAADRSGAVVATMNGAEVRRGGFRLGPVTLQVDRTDRVAITGPNGAGKTTLLGALLGRVPLDAGHAVLGSGVVVGEVDQARRLFLGEETLLDAFRVAVPEAEPGELRTLLAKFGLKADHLTRPATTLSPGERTRAALALLQGRGVNLLVLDEPTNHLDLPAIEQLESALDSYTGTLLLVTHDRRMLTAVHTTRRLDVEAGRVTER</sequence>
<keyword evidence="3 7" id="KW-0067">ATP-binding</keyword>
<keyword evidence="2" id="KW-0547">Nucleotide-binding</keyword>
<dbReference type="EMBL" id="JAGIQL010000075">
    <property type="protein sequence ID" value="MBP0459510.1"/>
    <property type="molecule type" value="Genomic_DNA"/>
</dbReference>
<keyword evidence="8" id="KW-1185">Reference proteome</keyword>
<comment type="caution">
    <text evidence="7">The sequence shown here is derived from an EMBL/GenBank/DDBJ whole genome shotgun (WGS) entry which is preliminary data.</text>
</comment>
<dbReference type="GO" id="GO:0016887">
    <property type="term" value="F:ATP hydrolysis activity"/>
    <property type="evidence" value="ECO:0007669"/>
    <property type="project" value="InterPro"/>
</dbReference>
<dbReference type="PANTHER" id="PTHR19211:SF123">
    <property type="entry name" value="ABC TRANSPORTER"/>
    <property type="match status" value="1"/>
</dbReference>
<evidence type="ECO:0000256" key="3">
    <source>
        <dbReference type="ARBA" id="ARBA00022840"/>
    </source>
</evidence>
<dbReference type="InterPro" id="IPR017871">
    <property type="entry name" value="ABC_transporter-like_CS"/>
</dbReference>
<feature type="region of interest" description="Disordered" evidence="5">
    <location>
        <begin position="58"/>
        <end position="81"/>
    </location>
</feature>
<dbReference type="RefSeq" id="WP_209341408.1">
    <property type="nucleotide sequence ID" value="NZ_JAGIQL010000075.1"/>
</dbReference>
<dbReference type="SUPFAM" id="SSF52540">
    <property type="entry name" value="P-loop containing nucleoside triphosphate hydrolases"/>
    <property type="match status" value="2"/>
</dbReference>
<evidence type="ECO:0000256" key="1">
    <source>
        <dbReference type="ARBA" id="ARBA00022737"/>
    </source>
</evidence>
<keyword evidence="1" id="KW-0677">Repeat</keyword>
<evidence type="ECO:0000259" key="6">
    <source>
        <dbReference type="PROSITE" id="PS50893"/>
    </source>
</evidence>
<dbReference type="InterPro" id="IPR003593">
    <property type="entry name" value="AAA+_ATPase"/>
</dbReference>
<dbReference type="PANTHER" id="PTHR19211">
    <property type="entry name" value="ATP-BINDING TRANSPORT PROTEIN-RELATED"/>
    <property type="match status" value="1"/>
</dbReference>
<proteinExistence type="predicted"/>
<evidence type="ECO:0000256" key="2">
    <source>
        <dbReference type="ARBA" id="ARBA00022741"/>
    </source>
</evidence>
<evidence type="ECO:0000313" key="8">
    <source>
        <dbReference type="Proteomes" id="UP000670475"/>
    </source>
</evidence>
<accession>A0A940MAU1</accession>
<dbReference type="Pfam" id="PF00005">
    <property type="entry name" value="ABC_tran"/>
    <property type="match status" value="2"/>
</dbReference>
<name>A0A940MAU1_9ACTN</name>
<dbReference type="AlphaFoldDB" id="A0A940MAU1"/>